<dbReference type="Proteomes" id="UP000219068">
    <property type="component" value="Unassembled WGS sequence"/>
</dbReference>
<evidence type="ECO:0000313" key="1">
    <source>
        <dbReference type="EMBL" id="SOC21337.1"/>
    </source>
</evidence>
<sequence length="124" mass="13852">MSDFRIDQSLPGIADELLISFFEVVRPYLSDEMLADFRTACLIEDTEEMALSMARLVKRNTPWPLPAKFDIVARHIEACSARIAYLVVNEGIYSPTQMRCHQALRHSDALPSGSLLGCHNTGAI</sequence>
<proteinExistence type="predicted"/>
<dbReference type="EMBL" id="OBMM01000003">
    <property type="protein sequence ID" value="SOC21337.1"/>
    <property type="molecule type" value="Genomic_DNA"/>
</dbReference>
<gene>
    <name evidence="1" type="ORF">SAMN05428964_103377</name>
</gene>
<evidence type="ECO:0000313" key="2">
    <source>
        <dbReference type="Proteomes" id="UP000219068"/>
    </source>
</evidence>
<name>A0A285THA5_9PROT</name>
<accession>A0A285THA5</accession>
<protein>
    <submittedName>
        <fullName evidence="1">Uncharacterized protein</fullName>
    </submittedName>
</protein>
<reference evidence="1 2" key="1">
    <citation type="submission" date="2017-08" db="EMBL/GenBank/DDBJ databases">
        <authorList>
            <person name="de Groot N.N."/>
        </authorList>
    </citation>
    <scope>NUCLEOTIDE SEQUENCE [LARGE SCALE GENOMIC DNA]</scope>
    <source>
        <strain evidence="1 2">USBA 78</strain>
    </source>
</reference>
<organism evidence="1 2">
    <name type="scientific">Thalassospira xiamenensis</name>
    <dbReference type="NCBI Taxonomy" id="220697"/>
    <lineage>
        <taxon>Bacteria</taxon>
        <taxon>Pseudomonadati</taxon>
        <taxon>Pseudomonadota</taxon>
        <taxon>Alphaproteobacteria</taxon>
        <taxon>Rhodospirillales</taxon>
        <taxon>Thalassospiraceae</taxon>
        <taxon>Thalassospira</taxon>
    </lineage>
</organism>
<dbReference type="AlphaFoldDB" id="A0A285THA5"/>